<dbReference type="InterPro" id="IPR018060">
    <property type="entry name" value="HTH_AraC"/>
</dbReference>
<dbReference type="Proteomes" id="UP001163115">
    <property type="component" value="Chromosome"/>
</dbReference>
<keyword evidence="2" id="KW-0238">DNA-binding</keyword>
<dbReference type="PROSITE" id="PS01124">
    <property type="entry name" value="HTH_ARAC_FAMILY_2"/>
    <property type="match status" value="1"/>
</dbReference>
<dbReference type="InterPro" id="IPR009057">
    <property type="entry name" value="Homeodomain-like_sf"/>
</dbReference>
<dbReference type="InterPro" id="IPR020449">
    <property type="entry name" value="Tscrpt_reg_AraC-type_HTH"/>
</dbReference>
<dbReference type="PRINTS" id="PR00032">
    <property type="entry name" value="HTHARAC"/>
</dbReference>
<dbReference type="EMBL" id="CP113524">
    <property type="protein sequence ID" value="WAJ24904.1"/>
    <property type="molecule type" value="Genomic_DNA"/>
</dbReference>
<dbReference type="SUPFAM" id="SSF46689">
    <property type="entry name" value="Homeodomain-like"/>
    <property type="match status" value="2"/>
</dbReference>
<reference evidence="5" key="1">
    <citation type="submission" date="2022-11" db="EMBL/GenBank/DDBJ databases">
        <title>Lacrimispora xylanolytica sy1, complete genome.</title>
        <authorList>
            <person name="Choi S."/>
        </authorList>
    </citation>
    <scope>NUCLEOTIDE SEQUENCE</scope>
    <source>
        <strain evidence="5">Sy1</strain>
    </source>
</reference>
<dbReference type="Pfam" id="PF02311">
    <property type="entry name" value="AraC_binding"/>
    <property type="match status" value="1"/>
</dbReference>
<keyword evidence="3" id="KW-0804">Transcription</keyword>
<dbReference type="Gene3D" id="2.60.120.10">
    <property type="entry name" value="Jelly Rolls"/>
    <property type="match status" value="1"/>
</dbReference>
<dbReference type="SMART" id="SM00342">
    <property type="entry name" value="HTH_ARAC"/>
    <property type="match status" value="1"/>
</dbReference>
<proteinExistence type="predicted"/>
<dbReference type="InterPro" id="IPR003313">
    <property type="entry name" value="AraC-bd"/>
</dbReference>
<name>A0ABY7AEU1_9FIRM</name>
<feature type="domain" description="HTH araC/xylS-type" evidence="4">
    <location>
        <begin position="194"/>
        <end position="292"/>
    </location>
</feature>
<evidence type="ECO:0000256" key="2">
    <source>
        <dbReference type="ARBA" id="ARBA00023125"/>
    </source>
</evidence>
<sequence length="294" mass="34797">MNEKYKLLREQLPHGNAMFPLMVHEIKSDCSFKERVSCHWHDEVEILIVTKGLGEFHIDNRSYPLRKDSIVIIPSNHLHSITSEIGMPFNFFAVVFHQTFLNSFVNDVIQQKYFNSVTREETVFPEFISPELEWEQKILSLLLEIQEIFNKKETAFELDIKTKLYAIWHLLYVHSEEKGTPSPKHADYKMELTKSIIKYIKEHYDSCISLEELSKKFNMSEGHLCRFFKSMTKMSIVEYINYYRISVSAELLRETGRDIGEIARMTGFNNISYYNKIFRKYMHMTPSKFRKCGA</sequence>
<dbReference type="InterPro" id="IPR014710">
    <property type="entry name" value="RmlC-like_jellyroll"/>
</dbReference>
<evidence type="ECO:0000313" key="5">
    <source>
        <dbReference type="EMBL" id="WAJ24904.1"/>
    </source>
</evidence>
<dbReference type="RefSeq" id="WP_268115852.1">
    <property type="nucleotide sequence ID" value="NZ_CP113524.1"/>
</dbReference>
<protein>
    <submittedName>
        <fullName evidence="5">AraC family transcriptional regulator</fullName>
    </submittedName>
</protein>
<evidence type="ECO:0000259" key="4">
    <source>
        <dbReference type="PROSITE" id="PS01124"/>
    </source>
</evidence>
<accession>A0ABY7AEU1</accession>
<dbReference type="Gene3D" id="1.10.10.60">
    <property type="entry name" value="Homeodomain-like"/>
    <property type="match status" value="2"/>
</dbReference>
<dbReference type="PANTHER" id="PTHR43280:SF28">
    <property type="entry name" value="HTH-TYPE TRANSCRIPTIONAL ACTIVATOR RHAS"/>
    <property type="match status" value="1"/>
</dbReference>
<evidence type="ECO:0000256" key="3">
    <source>
        <dbReference type="ARBA" id="ARBA00023163"/>
    </source>
</evidence>
<dbReference type="InterPro" id="IPR037923">
    <property type="entry name" value="HTH-like"/>
</dbReference>
<dbReference type="SUPFAM" id="SSF51215">
    <property type="entry name" value="Regulatory protein AraC"/>
    <property type="match status" value="1"/>
</dbReference>
<organism evidence="5 6">
    <name type="scientific">Lacrimispora xylanolytica</name>
    <dbReference type="NCBI Taxonomy" id="29375"/>
    <lineage>
        <taxon>Bacteria</taxon>
        <taxon>Bacillati</taxon>
        <taxon>Bacillota</taxon>
        <taxon>Clostridia</taxon>
        <taxon>Lachnospirales</taxon>
        <taxon>Lachnospiraceae</taxon>
        <taxon>Lacrimispora</taxon>
    </lineage>
</organism>
<keyword evidence="6" id="KW-1185">Reference proteome</keyword>
<dbReference type="PANTHER" id="PTHR43280">
    <property type="entry name" value="ARAC-FAMILY TRANSCRIPTIONAL REGULATOR"/>
    <property type="match status" value="1"/>
</dbReference>
<dbReference type="Pfam" id="PF12833">
    <property type="entry name" value="HTH_18"/>
    <property type="match status" value="1"/>
</dbReference>
<evidence type="ECO:0000313" key="6">
    <source>
        <dbReference type="Proteomes" id="UP001163115"/>
    </source>
</evidence>
<evidence type="ECO:0000256" key="1">
    <source>
        <dbReference type="ARBA" id="ARBA00023015"/>
    </source>
</evidence>
<keyword evidence="1" id="KW-0805">Transcription regulation</keyword>
<gene>
    <name evidence="5" type="ORF">OW255_05200</name>
</gene>